<sequence>MEEVKDKNIRKRSGSQCPLKNSKQKLAQQAQDLLSNTST</sequence>
<organism evidence="2">
    <name type="scientific">Rhizophora mucronata</name>
    <name type="common">Asiatic mangrove</name>
    <dbReference type="NCBI Taxonomy" id="61149"/>
    <lineage>
        <taxon>Eukaryota</taxon>
        <taxon>Viridiplantae</taxon>
        <taxon>Streptophyta</taxon>
        <taxon>Embryophyta</taxon>
        <taxon>Tracheophyta</taxon>
        <taxon>Spermatophyta</taxon>
        <taxon>Magnoliopsida</taxon>
        <taxon>eudicotyledons</taxon>
        <taxon>Gunneridae</taxon>
        <taxon>Pentapetalae</taxon>
        <taxon>rosids</taxon>
        <taxon>fabids</taxon>
        <taxon>Malpighiales</taxon>
        <taxon>Rhizophoraceae</taxon>
        <taxon>Rhizophora</taxon>
    </lineage>
</organism>
<evidence type="ECO:0000256" key="1">
    <source>
        <dbReference type="SAM" id="MobiDB-lite"/>
    </source>
</evidence>
<evidence type="ECO:0000313" key="2">
    <source>
        <dbReference type="EMBL" id="MBX70796.1"/>
    </source>
</evidence>
<feature type="compositionally biased region" description="Low complexity" evidence="1">
    <location>
        <begin position="24"/>
        <end position="39"/>
    </location>
</feature>
<accession>A0A2P2QUX1</accession>
<proteinExistence type="predicted"/>
<protein>
    <submittedName>
        <fullName evidence="2">Uncharacterized protein</fullName>
    </submittedName>
</protein>
<name>A0A2P2QUX1_RHIMU</name>
<reference evidence="2" key="1">
    <citation type="submission" date="2018-02" db="EMBL/GenBank/DDBJ databases">
        <title>Rhizophora mucronata_Transcriptome.</title>
        <authorList>
            <person name="Meera S.P."/>
            <person name="Sreeshan A."/>
            <person name="Augustine A."/>
        </authorList>
    </citation>
    <scope>NUCLEOTIDE SEQUENCE</scope>
    <source>
        <tissue evidence="2">Leaf</tissue>
    </source>
</reference>
<feature type="region of interest" description="Disordered" evidence="1">
    <location>
        <begin position="1"/>
        <end position="39"/>
    </location>
</feature>
<dbReference type="EMBL" id="GGEC01090312">
    <property type="protein sequence ID" value="MBX70796.1"/>
    <property type="molecule type" value="Transcribed_RNA"/>
</dbReference>
<dbReference type="AlphaFoldDB" id="A0A2P2QUX1"/>